<name>A0A9Q0KEH0_9MAGN</name>
<evidence type="ECO:0008006" key="3">
    <source>
        <dbReference type="Google" id="ProtNLM"/>
    </source>
</evidence>
<organism evidence="1 2">
    <name type="scientific">Protea cynaroides</name>
    <dbReference type="NCBI Taxonomy" id="273540"/>
    <lineage>
        <taxon>Eukaryota</taxon>
        <taxon>Viridiplantae</taxon>
        <taxon>Streptophyta</taxon>
        <taxon>Embryophyta</taxon>
        <taxon>Tracheophyta</taxon>
        <taxon>Spermatophyta</taxon>
        <taxon>Magnoliopsida</taxon>
        <taxon>Proteales</taxon>
        <taxon>Proteaceae</taxon>
        <taxon>Protea</taxon>
    </lineage>
</organism>
<keyword evidence="2" id="KW-1185">Reference proteome</keyword>
<proteinExistence type="predicted"/>
<gene>
    <name evidence="1" type="ORF">NE237_015688</name>
</gene>
<dbReference type="AlphaFoldDB" id="A0A9Q0KEH0"/>
<dbReference type="Proteomes" id="UP001141806">
    <property type="component" value="Unassembled WGS sequence"/>
</dbReference>
<dbReference type="OrthoDB" id="1917524at2759"/>
<evidence type="ECO:0000313" key="2">
    <source>
        <dbReference type="Proteomes" id="UP001141806"/>
    </source>
</evidence>
<dbReference type="PANTHER" id="PTHR15140">
    <property type="entry name" value="TUBULIN-SPECIFIC CHAPERONE E"/>
    <property type="match status" value="1"/>
</dbReference>
<protein>
    <recommendedName>
        <fullName evidence="3">Disease resistance protein</fullName>
    </recommendedName>
</protein>
<dbReference type="EMBL" id="JAMYWD010000006">
    <property type="protein sequence ID" value="KAJ4968987.1"/>
    <property type="molecule type" value="Genomic_DNA"/>
</dbReference>
<dbReference type="SUPFAM" id="SSF52047">
    <property type="entry name" value="RNI-like"/>
    <property type="match status" value="1"/>
</dbReference>
<dbReference type="InterPro" id="IPR032675">
    <property type="entry name" value="LRR_dom_sf"/>
</dbReference>
<evidence type="ECO:0000313" key="1">
    <source>
        <dbReference type="EMBL" id="KAJ4968987.1"/>
    </source>
</evidence>
<comment type="caution">
    <text evidence="1">The sequence shown here is derived from an EMBL/GenBank/DDBJ whole genome shotgun (WGS) entry which is preliminary data.</text>
</comment>
<reference evidence="1" key="1">
    <citation type="journal article" date="2023" name="Plant J.">
        <title>The genome of the king protea, Protea cynaroides.</title>
        <authorList>
            <person name="Chang J."/>
            <person name="Duong T.A."/>
            <person name="Schoeman C."/>
            <person name="Ma X."/>
            <person name="Roodt D."/>
            <person name="Barker N."/>
            <person name="Li Z."/>
            <person name="Van de Peer Y."/>
            <person name="Mizrachi E."/>
        </authorList>
    </citation>
    <scope>NUCLEOTIDE SEQUENCE</scope>
    <source>
        <tissue evidence="1">Young leaves</tissue>
    </source>
</reference>
<sequence length="135" mass="15886">MFIFDPMAVLEKLPHLRSLVLFNNVYEGKIVVCSARGFPELQELELVFLTELEEWRVEEGAMSSIKRVKLLSCWNMKMLPEGLQYMTTLKELELIVMSNIKARILPENVGEDWYKIQHVPLIVIKDSYVRVPRRY</sequence>
<dbReference type="PANTHER" id="PTHR15140:SF37">
    <property type="entry name" value="UBIQUITIN-LIKE DOMAIN-CONTAINING PROTEIN"/>
    <property type="match status" value="1"/>
</dbReference>
<dbReference type="Gene3D" id="3.80.10.10">
    <property type="entry name" value="Ribonuclease Inhibitor"/>
    <property type="match status" value="1"/>
</dbReference>
<accession>A0A9Q0KEH0</accession>